<proteinExistence type="predicted"/>
<dbReference type="EnsemblBacteria" id="ABF91453">
    <property type="protein sequence ID" value="ABF91453"/>
    <property type="gene ID" value="MXAN_0749"/>
</dbReference>
<evidence type="ECO:0000313" key="2">
    <source>
        <dbReference type="Proteomes" id="UP000002402"/>
    </source>
</evidence>
<protein>
    <submittedName>
        <fullName evidence="1">Uncharacterized protein</fullName>
    </submittedName>
</protein>
<organism evidence="1 2">
    <name type="scientific">Myxococcus xanthus (strain DK1622)</name>
    <dbReference type="NCBI Taxonomy" id="246197"/>
    <lineage>
        <taxon>Bacteria</taxon>
        <taxon>Pseudomonadati</taxon>
        <taxon>Myxococcota</taxon>
        <taxon>Myxococcia</taxon>
        <taxon>Myxococcales</taxon>
        <taxon>Cystobacterineae</taxon>
        <taxon>Myxococcaceae</taxon>
        <taxon>Myxococcus</taxon>
    </lineage>
</organism>
<reference evidence="1 2" key="1">
    <citation type="journal article" date="2006" name="Proc. Natl. Acad. Sci. U.S.A.">
        <title>Evolution of sensory complexity recorded in a myxobacterial genome.</title>
        <authorList>
            <person name="Goldman B.S."/>
            <person name="Nierman W.C."/>
            <person name="Kaiser D."/>
            <person name="Slater S.C."/>
            <person name="Durkin A.S."/>
            <person name="Eisen J.A."/>
            <person name="Ronning C.M."/>
            <person name="Barbazuk W.B."/>
            <person name="Blanchard M."/>
            <person name="Field C."/>
            <person name="Halling C."/>
            <person name="Hinkle G."/>
            <person name="Iartchuk O."/>
            <person name="Kim H.S."/>
            <person name="Mackenzie C."/>
            <person name="Madupu R."/>
            <person name="Miller N."/>
            <person name="Shvartsbeyn A."/>
            <person name="Sullivan S.A."/>
            <person name="Vaudin M."/>
            <person name="Wiegand R."/>
            <person name="Kaplan H.B."/>
        </authorList>
    </citation>
    <scope>NUCLEOTIDE SEQUENCE [LARGE SCALE GENOMIC DNA]</scope>
    <source>
        <strain evidence="2">DK1622</strain>
    </source>
</reference>
<dbReference type="EMBL" id="CP000113">
    <property type="protein sequence ID" value="ABF91453.1"/>
    <property type="molecule type" value="Genomic_DNA"/>
</dbReference>
<dbReference type="HOGENOM" id="CLU_1775453_0_0_7"/>
<dbReference type="Proteomes" id="UP000002402">
    <property type="component" value="Chromosome"/>
</dbReference>
<dbReference type="STRING" id="246197.MXAN_0749"/>
<accession>Q1DEA8</accession>
<evidence type="ECO:0000313" key="1">
    <source>
        <dbReference type="EMBL" id="ABF91453.1"/>
    </source>
</evidence>
<gene>
    <name evidence="1" type="ordered locus">MXAN_0749</name>
</gene>
<dbReference type="KEGG" id="mxa:MXAN_0749"/>
<dbReference type="AlphaFoldDB" id="Q1DEA8"/>
<name>Q1DEA8_MYXXD</name>
<sequence>MPCRLPCHRAFAAPGPVPLPTFNPADRFRGAMETNNEKEALFNPGCEPVVEDEERRRLLWLMAEYFRTIGYTDIKARLPGFMPPPILSGTIEDHRPDFTCRQSDSARTPIILEIVTPHMVDEPTAENRWSLLASAAKLYNAELHFVVPKWAATGAVDPGLKRRLARMELTANRVWTV</sequence>
<keyword evidence="2" id="KW-1185">Reference proteome</keyword>